<dbReference type="Pfam" id="PF04773">
    <property type="entry name" value="FecR"/>
    <property type="match status" value="1"/>
</dbReference>
<dbReference type="GO" id="GO:0016989">
    <property type="term" value="F:sigma factor antagonist activity"/>
    <property type="evidence" value="ECO:0007669"/>
    <property type="project" value="TreeGrafter"/>
</dbReference>
<dbReference type="PANTHER" id="PTHR30273:SF2">
    <property type="entry name" value="PROTEIN FECR"/>
    <property type="match status" value="1"/>
</dbReference>
<reference evidence="4 5" key="1">
    <citation type="submission" date="2019-07" db="EMBL/GenBank/DDBJ databases">
        <title>Whole genome shotgun sequence of Chitinophaga cymbidii NBRC 109752.</title>
        <authorList>
            <person name="Hosoyama A."/>
            <person name="Uohara A."/>
            <person name="Ohji S."/>
            <person name="Ichikawa N."/>
        </authorList>
    </citation>
    <scope>NUCLEOTIDE SEQUENCE [LARGE SCALE GENOMIC DNA]</scope>
    <source>
        <strain evidence="4 5">NBRC 109752</strain>
    </source>
</reference>
<organism evidence="4 5">
    <name type="scientific">Chitinophaga cymbidii</name>
    <dbReference type="NCBI Taxonomy" id="1096750"/>
    <lineage>
        <taxon>Bacteria</taxon>
        <taxon>Pseudomonadati</taxon>
        <taxon>Bacteroidota</taxon>
        <taxon>Chitinophagia</taxon>
        <taxon>Chitinophagales</taxon>
        <taxon>Chitinophagaceae</taxon>
        <taxon>Chitinophaga</taxon>
    </lineage>
</organism>
<dbReference type="Gene3D" id="2.60.120.1440">
    <property type="match status" value="1"/>
</dbReference>
<dbReference type="PIRSF" id="PIRSF018266">
    <property type="entry name" value="FecR"/>
    <property type="match status" value="1"/>
</dbReference>
<evidence type="ECO:0000313" key="4">
    <source>
        <dbReference type="EMBL" id="GEP97453.1"/>
    </source>
</evidence>
<dbReference type="PANTHER" id="PTHR30273">
    <property type="entry name" value="PERIPLASMIC SIGNAL SENSOR AND SIGMA FACTOR ACTIVATOR FECR-RELATED"/>
    <property type="match status" value="1"/>
</dbReference>
<feature type="transmembrane region" description="Helical" evidence="1">
    <location>
        <begin position="86"/>
        <end position="107"/>
    </location>
</feature>
<keyword evidence="1" id="KW-1133">Transmembrane helix</keyword>
<dbReference type="EMBL" id="BKAU01000004">
    <property type="protein sequence ID" value="GEP97453.1"/>
    <property type="molecule type" value="Genomic_DNA"/>
</dbReference>
<name>A0A512RP28_9BACT</name>
<sequence>MEEKQDHIKKLFIRLAAGTCTPEERRQILGYLRHNPSPEAIPSVEELQPDGSWPEMPAWAAEAVLTSILYRSGAIRRIKPFWKRTWVRAAAVIVPAIAIASLIALQYSPKNALQHYENGTRTVQTIELEDGTIIKLNQQARLSVNLKNSREVWLNGEAFFTVEQQASRPFVVHAGGKLDVTVLGTSFNVNTKEEKTQVVLNSGSVKVGSARQSIILRPGEMADYDAATGKLSAQPADTLRYTSWKYDLIAFREQSLKTVMRQLGEQYGYEAVFDHTGAEDLLFTGYLPSNDLQQALTTLEQAFSLKIHLQNNQIHVNK</sequence>
<evidence type="ECO:0000313" key="5">
    <source>
        <dbReference type="Proteomes" id="UP000321436"/>
    </source>
</evidence>
<feature type="domain" description="Protein FecR C-terminal" evidence="3">
    <location>
        <begin position="249"/>
        <end position="316"/>
    </location>
</feature>
<dbReference type="InterPro" id="IPR006860">
    <property type="entry name" value="FecR"/>
</dbReference>
<keyword evidence="1" id="KW-0472">Membrane</keyword>
<comment type="caution">
    <text evidence="4">The sequence shown here is derived from an EMBL/GenBank/DDBJ whole genome shotgun (WGS) entry which is preliminary data.</text>
</comment>
<feature type="domain" description="FecR protein" evidence="2">
    <location>
        <begin position="119"/>
        <end position="206"/>
    </location>
</feature>
<evidence type="ECO:0000259" key="3">
    <source>
        <dbReference type="Pfam" id="PF16344"/>
    </source>
</evidence>
<gene>
    <name evidence="4" type="ORF">CCY01nite_37130</name>
</gene>
<protein>
    <recommendedName>
        <fullName evidence="6">Anti-sigma factor</fullName>
    </recommendedName>
</protein>
<keyword evidence="1" id="KW-0812">Transmembrane</keyword>
<dbReference type="Proteomes" id="UP000321436">
    <property type="component" value="Unassembled WGS sequence"/>
</dbReference>
<dbReference type="RefSeq" id="WP_186831141.1">
    <property type="nucleotide sequence ID" value="NZ_BKAU01000004.1"/>
</dbReference>
<dbReference type="InterPro" id="IPR012373">
    <property type="entry name" value="Ferrdict_sens_TM"/>
</dbReference>
<dbReference type="InterPro" id="IPR032508">
    <property type="entry name" value="FecR_C"/>
</dbReference>
<dbReference type="Pfam" id="PF16344">
    <property type="entry name" value="FecR_C"/>
    <property type="match status" value="1"/>
</dbReference>
<evidence type="ECO:0000256" key="1">
    <source>
        <dbReference type="SAM" id="Phobius"/>
    </source>
</evidence>
<accession>A0A512RP28</accession>
<evidence type="ECO:0008006" key="6">
    <source>
        <dbReference type="Google" id="ProtNLM"/>
    </source>
</evidence>
<evidence type="ECO:0000259" key="2">
    <source>
        <dbReference type="Pfam" id="PF04773"/>
    </source>
</evidence>
<keyword evidence="5" id="KW-1185">Reference proteome</keyword>
<dbReference type="AlphaFoldDB" id="A0A512RP28"/>
<dbReference type="Gene3D" id="3.55.50.30">
    <property type="match status" value="1"/>
</dbReference>
<proteinExistence type="predicted"/>